<dbReference type="RefSeq" id="WP_246360024.1">
    <property type="nucleotide sequence ID" value="NZ_JACHNY010000001.1"/>
</dbReference>
<dbReference type="AlphaFoldDB" id="A0A7W7EWL1"/>
<dbReference type="InterPro" id="IPR047057">
    <property type="entry name" value="MerR_fam"/>
</dbReference>
<dbReference type="Proteomes" id="UP000574769">
    <property type="component" value="Unassembled WGS sequence"/>
</dbReference>
<evidence type="ECO:0000259" key="2">
    <source>
        <dbReference type="PROSITE" id="PS50937"/>
    </source>
</evidence>
<keyword evidence="4" id="KW-1185">Reference proteome</keyword>
<dbReference type="SMART" id="SM00422">
    <property type="entry name" value="HTH_MERR"/>
    <property type="match status" value="1"/>
</dbReference>
<dbReference type="InterPro" id="IPR000551">
    <property type="entry name" value="MerR-type_HTH_dom"/>
</dbReference>
<name>A0A7W7EWL1_9SPHN</name>
<dbReference type="PANTHER" id="PTHR30204:SF15">
    <property type="entry name" value="BLL5018 PROTEIN"/>
    <property type="match status" value="1"/>
</dbReference>
<feature type="domain" description="HTH merR-type" evidence="2">
    <location>
        <begin position="21"/>
        <end position="89"/>
    </location>
</feature>
<organism evidence="3 4">
    <name type="scientific">Sphingomonas abaci</name>
    <dbReference type="NCBI Taxonomy" id="237611"/>
    <lineage>
        <taxon>Bacteria</taxon>
        <taxon>Pseudomonadati</taxon>
        <taxon>Pseudomonadota</taxon>
        <taxon>Alphaproteobacteria</taxon>
        <taxon>Sphingomonadales</taxon>
        <taxon>Sphingomonadaceae</taxon>
        <taxon>Sphingomonas</taxon>
    </lineage>
</organism>
<protein>
    <submittedName>
        <fullName evidence="3">DNA-binding transcriptional MerR regulator</fullName>
    </submittedName>
</protein>
<dbReference type="SUPFAM" id="SSF46955">
    <property type="entry name" value="Putative DNA-binding domain"/>
    <property type="match status" value="1"/>
</dbReference>
<proteinExistence type="predicted"/>
<dbReference type="Gene3D" id="1.10.1660.10">
    <property type="match status" value="1"/>
</dbReference>
<comment type="caution">
    <text evidence="3">The sequence shown here is derived from an EMBL/GenBank/DDBJ whole genome shotgun (WGS) entry which is preliminary data.</text>
</comment>
<reference evidence="3 4" key="1">
    <citation type="submission" date="2020-08" db="EMBL/GenBank/DDBJ databases">
        <title>Genomic Encyclopedia of Type Strains, Phase IV (KMG-IV): sequencing the most valuable type-strain genomes for metagenomic binning, comparative biology and taxonomic classification.</title>
        <authorList>
            <person name="Goeker M."/>
        </authorList>
    </citation>
    <scope>NUCLEOTIDE SEQUENCE [LARGE SCALE GENOMIC DNA]</scope>
    <source>
        <strain evidence="3 4">DSM 15867</strain>
    </source>
</reference>
<dbReference type="PANTHER" id="PTHR30204">
    <property type="entry name" value="REDOX-CYCLING DRUG-SENSING TRANSCRIPTIONAL ACTIVATOR SOXR"/>
    <property type="match status" value="1"/>
</dbReference>
<dbReference type="InterPro" id="IPR009061">
    <property type="entry name" value="DNA-bd_dom_put_sf"/>
</dbReference>
<evidence type="ECO:0000313" key="4">
    <source>
        <dbReference type="Proteomes" id="UP000574769"/>
    </source>
</evidence>
<dbReference type="GO" id="GO:0003700">
    <property type="term" value="F:DNA-binding transcription factor activity"/>
    <property type="evidence" value="ECO:0007669"/>
    <property type="project" value="InterPro"/>
</dbReference>
<accession>A0A7W7EWL1</accession>
<dbReference type="PROSITE" id="PS50937">
    <property type="entry name" value="HTH_MERR_2"/>
    <property type="match status" value="1"/>
</dbReference>
<sequence length="135" mass="15321">MARPRTTSTMTAAGNGLTLKSIGELSAETGIPHHVLRYWETRFDQLRPVTRAGNRRYYRPEHVALVKRINALLHEQGYTLRGVRHLLESREPPQPPQPVVAEPAMPRLVEDRPLQVMLSIRDRLSAALAADEARR</sequence>
<dbReference type="CDD" id="cd04765">
    <property type="entry name" value="HTH_MlrA-like_sg2"/>
    <property type="match status" value="1"/>
</dbReference>
<dbReference type="EMBL" id="JACHNY010000001">
    <property type="protein sequence ID" value="MBB4616652.1"/>
    <property type="molecule type" value="Genomic_DNA"/>
</dbReference>
<evidence type="ECO:0000313" key="3">
    <source>
        <dbReference type="EMBL" id="MBB4616652.1"/>
    </source>
</evidence>
<dbReference type="Pfam" id="PF13411">
    <property type="entry name" value="MerR_1"/>
    <property type="match status" value="1"/>
</dbReference>
<evidence type="ECO:0000256" key="1">
    <source>
        <dbReference type="ARBA" id="ARBA00023125"/>
    </source>
</evidence>
<keyword evidence="1 3" id="KW-0238">DNA-binding</keyword>
<dbReference type="GO" id="GO:0003677">
    <property type="term" value="F:DNA binding"/>
    <property type="evidence" value="ECO:0007669"/>
    <property type="project" value="UniProtKB-KW"/>
</dbReference>
<gene>
    <name evidence="3" type="ORF">GGQ96_000758</name>
</gene>